<evidence type="ECO:0000256" key="4">
    <source>
        <dbReference type="ARBA" id="ARBA00023180"/>
    </source>
</evidence>
<dbReference type="SUPFAM" id="SSF48726">
    <property type="entry name" value="Immunoglobulin"/>
    <property type="match status" value="2"/>
</dbReference>
<dbReference type="InterPro" id="IPR007110">
    <property type="entry name" value="Ig-like_dom"/>
</dbReference>
<dbReference type="GO" id="GO:0016020">
    <property type="term" value="C:membrane"/>
    <property type="evidence" value="ECO:0007669"/>
    <property type="project" value="UniProtKB-SubCell"/>
</dbReference>
<feature type="non-terminal residue" evidence="7">
    <location>
        <position position="206"/>
    </location>
</feature>
<feature type="signal peptide" evidence="5">
    <location>
        <begin position="1"/>
        <end position="23"/>
    </location>
</feature>
<evidence type="ECO:0000313" key="8">
    <source>
        <dbReference type="Proteomes" id="UP000567872"/>
    </source>
</evidence>
<evidence type="ECO:0000259" key="6">
    <source>
        <dbReference type="PROSITE" id="PS50835"/>
    </source>
</evidence>
<comment type="caution">
    <text evidence="7">The sequence shown here is derived from an EMBL/GenBank/DDBJ whole genome shotgun (WGS) entry which is preliminary data.</text>
</comment>
<dbReference type="EMBL" id="VXAA01003224">
    <property type="protein sequence ID" value="NXI67153.1"/>
    <property type="molecule type" value="Genomic_DNA"/>
</dbReference>
<dbReference type="OrthoDB" id="8741746at2759"/>
<dbReference type="Gene3D" id="2.60.40.10">
    <property type="entry name" value="Immunoglobulins"/>
    <property type="match status" value="2"/>
</dbReference>
<accession>A0A7K9V4Q4</accession>
<dbReference type="PANTHER" id="PTHR12080:SF55">
    <property type="entry name" value="LYMPHOCYTE FUNCTION-ASSOCIATED ANTIGEN 3"/>
    <property type="match status" value="1"/>
</dbReference>
<keyword evidence="4" id="KW-0325">Glycoprotein</keyword>
<reference evidence="7 8" key="1">
    <citation type="submission" date="2019-09" db="EMBL/GenBank/DDBJ databases">
        <title>Bird 10,000 Genomes (B10K) Project - Family phase.</title>
        <authorList>
            <person name="Zhang G."/>
        </authorList>
    </citation>
    <scope>NUCLEOTIDE SEQUENCE [LARGE SCALE GENOMIC DNA]</scope>
    <source>
        <strain evidence="7">B10K-DU-001-57</strain>
        <tissue evidence="7">Muscle</tissue>
    </source>
</reference>
<evidence type="ECO:0000256" key="1">
    <source>
        <dbReference type="ARBA" id="ARBA00004370"/>
    </source>
</evidence>
<gene>
    <name evidence="7" type="primary">Cd84</name>
    <name evidence="7" type="ORF">ANSSEM_R02727</name>
</gene>
<comment type="subcellular location">
    <subcellularLocation>
        <location evidence="1">Membrane</location>
    </subcellularLocation>
</comment>
<dbReference type="PANTHER" id="PTHR12080">
    <property type="entry name" value="SIGNALING LYMPHOCYTIC ACTIVATION MOLECULE"/>
    <property type="match status" value="1"/>
</dbReference>
<proteinExistence type="predicted"/>
<feature type="non-terminal residue" evidence="7">
    <location>
        <position position="1"/>
    </location>
</feature>
<organism evidence="7 8">
    <name type="scientific">Anseranas semipalmata</name>
    <name type="common">Magpie goose</name>
    <name type="synonym">Anas semipalmata</name>
    <dbReference type="NCBI Taxonomy" id="8851"/>
    <lineage>
        <taxon>Eukaryota</taxon>
        <taxon>Metazoa</taxon>
        <taxon>Chordata</taxon>
        <taxon>Craniata</taxon>
        <taxon>Vertebrata</taxon>
        <taxon>Euteleostomi</taxon>
        <taxon>Archelosauria</taxon>
        <taxon>Archosauria</taxon>
        <taxon>Dinosauria</taxon>
        <taxon>Saurischia</taxon>
        <taxon>Theropoda</taxon>
        <taxon>Coelurosauria</taxon>
        <taxon>Aves</taxon>
        <taxon>Neognathae</taxon>
        <taxon>Galloanserae</taxon>
        <taxon>Anseriformes</taxon>
        <taxon>Anseranatidae</taxon>
        <taxon>Anseranas</taxon>
    </lineage>
</organism>
<name>A0A7K9V4Q4_ANSSE</name>
<dbReference type="InterPro" id="IPR036179">
    <property type="entry name" value="Ig-like_dom_sf"/>
</dbReference>
<evidence type="ECO:0000256" key="2">
    <source>
        <dbReference type="ARBA" id="ARBA00022729"/>
    </source>
</evidence>
<dbReference type="InterPro" id="IPR013783">
    <property type="entry name" value="Ig-like_fold"/>
</dbReference>
<dbReference type="AlphaFoldDB" id="A0A7K9V4Q4"/>
<feature type="domain" description="Ig-like" evidence="6">
    <location>
        <begin position="124"/>
        <end position="200"/>
    </location>
</feature>
<protein>
    <submittedName>
        <fullName evidence="7">SLAF5 protein</fullName>
    </submittedName>
</protein>
<evidence type="ECO:0000256" key="5">
    <source>
        <dbReference type="SAM" id="SignalP"/>
    </source>
</evidence>
<keyword evidence="2 5" id="KW-0732">Signal</keyword>
<dbReference type="Proteomes" id="UP000567872">
    <property type="component" value="Unassembled WGS sequence"/>
</dbReference>
<dbReference type="PROSITE" id="PS50835">
    <property type="entry name" value="IG_LIKE"/>
    <property type="match status" value="1"/>
</dbReference>
<feature type="chain" id="PRO_5029530477" evidence="5">
    <location>
        <begin position="24"/>
        <end position="206"/>
    </location>
</feature>
<evidence type="ECO:0000313" key="7">
    <source>
        <dbReference type="EMBL" id="NXI67153.1"/>
    </source>
</evidence>
<evidence type="ECO:0000256" key="3">
    <source>
        <dbReference type="ARBA" id="ARBA00023136"/>
    </source>
</evidence>
<keyword evidence="3" id="KW-0472">Membrane</keyword>
<keyword evidence="8" id="KW-1185">Reference proteome</keyword>
<dbReference type="InterPro" id="IPR015631">
    <property type="entry name" value="CD2/SLAM_rcpt"/>
</dbReference>
<sequence>GLMDMSGCLLLAFLLHQASKACASRETDMAGAEGRSITFRLQNLKGENLAWSFRGETILSIKLGESPEASYYDDSYKTRVTFPENGSALTISQLRKDDGGTYIAKTTMFKASFTLHVYSELQEPAVTCVAWNCSADGCRYTLHCAVEPPGDNSFSWSNGKRPEGEGPEVEVEALPPGGSDPLLYTCTARNPVSSRNATVSPAAVCA</sequence>